<dbReference type="PANTHER" id="PTHR30472:SF27">
    <property type="entry name" value="PETROBACTIN IMPORT SYSTEM PERMEASE PROTEIN YCLN"/>
    <property type="match status" value="1"/>
</dbReference>
<feature type="transmembrane region" description="Helical" evidence="8">
    <location>
        <begin position="172"/>
        <end position="191"/>
    </location>
</feature>
<dbReference type="EMBL" id="JBHRSE010000081">
    <property type="protein sequence ID" value="MFC3024578.1"/>
    <property type="molecule type" value="Genomic_DNA"/>
</dbReference>
<feature type="transmembrane region" description="Helical" evidence="8">
    <location>
        <begin position="127"/>
        <end position="152"/>
    </location>
</feature>
<keyword evidence="3" id="KW-0813">Transport</keyword>
<feature type="transmembrane region" description="Helical" evidence="8">
    <location>
        <begin position="101"/>
        <end position="120"/>
    </location>
</feature>
<comment type="subcellular location">
    <subcellularLocation>
        <location evidence="1">Cell membrane</location>
        <topology evidence="1">Multi-pass membrane protein</topology>
    </subcellularLocation>
</comment>
<keyword evidence="5 8" id="KW-0812">Transmembrane</keyword>
<dbReference type="PANTHER" id="PTHR30472">
    <property type="entry name" value="FERRIC ENTEROBACTIN TRANSPORT SYSTEM PERMEASE PROTEIN"/>
    <property type="match status" value="1"/>
</dbReference>
<feature type="transmembrane region" description="Helical" evidence="8">
    <location>
        <begin position="263"/>
        <end position="281"/>
    </location>
</feature>
<gene>
    <name evidence="9" type="primary">vctD</name>
    <name evidence="9" type="ORF">ACFODT_12155</name>
</gene>
<evidence type="ECO:0000313" key="10">
    <source>
        <dbReference type="Proteomes" id="UP001595384"/>
    </source>
</evidence>
<proteinExistence type="inferred from homology"/>
<keyword evidence="7 8" id="KW-0472">Membrane</keyword>
<comment type="similarity">
    <text evidence="2">Belongs to the binding-protein-dependent transport system permease family. FecCD subfamily.</text>
</comment>
<evidence type="ECO:0000256" key="1">
    <source>
        <dbReference type="ARBA" id="ARBA00004651"/>
    </source>
</evidence>
<evidence type="ECO:0000256" key="4">
    <source>
        <dbReference type="ARBA" id="ARBA00022475"/>
    </source>
</evidence>
<sequence length="312" mass="33544">MKKLVFFLVILSLSSVFVGVGNLSVGRLLQGDPLAWQLLSTSRIPRLLAILLSGAGLSIAGLIMQQVSQNRFAAPSTSGTIECAMLGYVVSLVVFGNGDNVVMIFAFAIAGTLVFVQFIHRIQFKNAIFVPLVGLIFGNVVSSAASFIAYQFDAVQNLMGWTVANFANLLEGDYELLYIAVPISLIGYAFAKRISAVGMGKEFALNLGLNYQQVVIVGVCLVSIMSATVVMIVGQLPFLGLIVPNLVSAFYGDNMRHNIPITALWGALMVLLCDVVGRLIIFPYEMPVSMIISILGGVVFVVMILRGQRRAG</sequence>
<evidence type="ECO:0000256" key="2">
    <source>
        <dbReference type="ARBA" id="ARBA00007935"/>
    </source>
</evidence>
<keyword evidence="6 8" id="KW-1133">Transmembrane helix</keyword>
<evidence type="ECO:0000256" key="3">
    <source>
        <dbReference type="ARBA" id="ARBA00022448"/>
    </source>
</evidence>
<evidence type="ECO:0000313" key="9">
    <source>
        <dbReference type="EMBL" id="MFC3024578.1"/>
    </source>
</evidence>
<feature type="transmembrane region" description="Helical" evidence="8">
    <location>
        <begin position="203"/>
        <end position="224"/>
    </location>
</feature>
<dbReference type="InterPro" id="IPR037294">
    <property type="entry name" value="ABC_BtuC-like"/>
</dbReference>
<dbReference type="Pfam" id="PF01032">
    <property type="entry name" value="FecCD"/>
    <property type="match status" value="1"/>
</dbReference>
<evidence type="ECO:0000256" key="7">
    <source>
        <dbReference type="ARBA" id="ARBA00023136"/>
    </source>
</evidence>
<accession>A0ABV7CCT6</accession>
<dbReference type="Gene3D" id="1.10.3470.10">
    <property type="entry name" value="ABC transporter involved in vitamin B12 uptake, BtuC"/>
    <property type="match status" value="1"/>
</dbReference>
<keyword evidence="4" id="KW-1003">Cell membrane</keyword>
<organism evidence="9 10">
    <name type="scientific">Vibrio zhugei</name>
    <dbReference type="NCBI Taxonomy" id="2479546"/>
    <lineage>
        <taxon>Bacteria</taxon>
        <taxon>Pseudomonadati</taxon>
        <taxon>Pseudomonadota</taxon>
        <taxon>Gammaproteobacteria</taxon>
        <taxon>Vibrionales</taxon>
        <taxon>Vibrionaceae</taxon>
        <taxon>Vibrio</taxon>
    </lineage>
</organism>
<dbReference type="SUPFAM" id="SSF81345">
    <property type="entry name" value="ABC transporter involved in vitamin B12 uptake, BtuC"/>
    <property type="match status" value="1"/>
</dbReference>
<feature type="transmembrane region" description="Helical" evidence="8">
    <location>
        <begin position="230"/>
        <end position="251"/>
    </location>
</feature>
<evidence type="ECO:0000256" key="5">
    <source>
        <dbReference type="ARBA" id="ARBA00022692"/>
    </source>
</evidence>
<dbReference type="CDD" id="cd06550">
    <property type="entry name" value="TM_ABC_iron-siderophores_like"/>
    <property type="match status" value="1"/>
</dbReference>
<evidence type="ECO:0000256" key="6">
    <source>
        <dbReference type="ARBA" id="ARBA00022989"/>
    </source>
</evidence>
<evidence type="ECO:0000256" key="8">
    <source>
        <dbReference type="SAM" id="Phobius"/>
    </source>
</evidence>
<reference evidence="10" key="1">
    <citation type="journal article" date="2019" name="Int. J. Syst. Evol. Microbiol.">
        <title>The Global Catalogue of Microorganisms (GCM) 10K type strain sequencing project: providing services to taxonomists for standard genome sequencing and annotation.</title>
        <authorList>
            <consortium name="The Broad Institute Genomics Platform"/>
            <consortium name="The Broad Institute Genome Sequencing Center for Infectious Disease"/>
            <person name="Wu L."/>
            <person name="Ma J."/>
        </authorList>
    </citation>
    <scope>NUCLEOTIDE SEQUENCE [LARGE SCALE GENOMIC DNA]</scope>
    <source>
        <strain evidence="10">KCTC 62784</strain>
    </source>
</reference>
<protein>
    <submittedName>
        <fullName evidence="9">Iron chelate uptake ABC transporter permease subunit VctD</fullName>
    </submittedName>
</protein>
<dbReference type="InterPro" id="IPR000522">
    <property type="entry name" value="ABC_transptr_permease_BtuC"/>
</dbReference>
<dbReference type="RefSeq" id="WP_123014982.1">
    <property type="nucleotide sequence ID" value="NZ_AP024912.1"/>
</dbReference>
<feature type="transmembrane region" description="Helical" evidence="8">
    <location>
        <begin position="47"/>
        <end position="64"/>
    </location>
</feature>
<dbReference type="Proteomes" id="UP001595384">
    <property type="component" value="Unassembled WGS sequence"/>
</dbReference>
<name>A0ABV7CCT6_9VIBR</name>
<keyword evidence="10" id="KW-1185">Reference proteome</keyword>
<feature type="transmembrane region" description="Helical" evidence="8">
    <location>
        <begin position="287"/>
        <end position="305"/>
    </location>
</feature>
<comment type="caution">
    <text evidence="9">The sequence shown here is derived from an EMBL/GenBank/DDBJ whole genome shotgun (WGS) entry which is preliminary data.</text>
</comment>